<dbReference type="HAMAP" id="MF_00867">
    <property type="entry name" value="KhpB"/>
    <property type="match status" value="1"/>
</dbReference>
<comment type="function">
    <text evidence="6">A probable RNA chaperone. Forms a complex with KhpA which binds to cellular RNA and controls its expression. Plays a role in peptidoglycan (PG) homeostasis and cell length regulation.</text>
</comment>
<dbReference type="Pfam" id="PF01424">
    <property type="entry name" value="R3H"/>
    <property type="match status" value="1"/>
</dbReference>
<feature type="compositionally biased region" description="Basic and acidic residues" evidence="7">
    <location>
        <begin position="121"/>
        <end position="160"/>
    </location>
</feature>
<comment type="caution">
    <text evidence="9">The sequence shown here is derived from an EMBL/GenBank/DDBJ whole genome shotgun (WGS) entry which is preliminary data.</text>
</comment>
<feature type="region of interest" description="Disordered" evidence="7">
    <location>
        <begin position="63"/>
        <end position="203"/>
    </location>
</feature>
<accession>F5RJS9</accession>
<comment type="subcellular location">
    <subcellularLocation>
        <location evidence="6">Cytoplasm</location>
    </subcellularLocation>
</comment>
<dbReference type="NCBIfam" id="NF041568">
    <property type="entry name" value="Jag_EloR"/>
    <property type="match status" value="1"/>
</dbReference>
<dbReference type="CDD" id="cd02644">
    <property type="entry name" value="R3H_jag"/>
    <property type="match status" value="1"/>
</dbReference>
<keyword evidence="5 6" id="KW-0961">Cell wall biogenesis/degradation</keyword>
<gene>
    <name evidence="9" type="primary">jag</name>
    <name evidence="6" type="synonym">eloR</name>
    <name evidence="6" type="synonym">khpB</name>
    <name evidence="9" type="ORF">HMPREF9081_0548</name>
</gene>
<dbReference type="Gene3D" id="3.30.30.80">
    <property type="entry name" value="probable RNA-binding protein from clostridium symbiosum atcc 14940"/>
    <property type="match status" value="1"/>
</dbReference>
<reference evidence="9 10" key="1">
    <citation type="submission" date="2011-04" db="EMBL/GenBank/DDBJ databases">
        <authorList>
            <person name="Muzny D."/>
            <person name="Qin X."/>
            <person name="Deng J."/>
            <person name="Jiang H."/>
            <person name="Liu Y."/>
            <person name="Qu J."/>
            <person name="Song X.-Z."/>
            <person name="Zhang L."/>
            <person name="Thornton R."/>
            <person name="Coyle M."/>
            <person name="Francisco L."/>
            <person name="Jackson L."/>
            <person name="Javaid M."/>
            <person name="Korchina V."/>
            <person name="Kovar C."/>
            <person name="Mata R."/>
            <person name="Mathew T."/>
            <person name="Ngo R."/>
            <person name="Nguyen L."/>
            <person name="Nguyen N."/>
            <person name="Okwuonu G."/>
            <person name="Ongeri F."/>
            <person name="Pham C."/>
            <person name="Simmons D."/>
            <person name="Wilczek-Boney K."/>
            <person name="Hale W."/>
            <person name="Jakkamsetti A."/>
            <person name="Pham P."/>
            <person name="Ruth R."/>
            <person name="San Lucas F."/>
            <person name="Warren J."/>
            <person name="Zhang J."/>
            <person name="Zhao Z."/>
            <person name="Zhou C."/>
            <person name="Zhu D."/>
            <person name="Lee S."/>
            <person name="Bess C."/>
            <person name="Blankenburg K."/>
            <person name="Forbes L."/>
            <person name="Fu Q."/>
            <person name="Gubbala S."/>
            <person name="Hirani K."/>
            <person name="Jayaseelan J.C."/>
            <person name="Lara F."/>
            <person name="Munidasa M."/>
            <person name="Palculict T."/>
            <person name="Patil S."/>
            <person name="Pu L.-L."/>
            <person name="Saada N."/>
            <person name="Tang L."/>
            <person name="Weissenberger G."/>
            <person name="Zhu Y."/>
            <person name="Hemphill L."/>
            <person name="Shang Y."/>
            <person name="Youmans B."/>
            <person name="Ayvaz T."/>
            <person name="Ross M."/>
            <person name="Santibanez J."/>
            <person name="Aqrawi P."/>
            <person name="Gross S."/>
            <person name="Joshi V."/>
            <person name="Fowler G."/>
            <person name="Nazareth L."/>
            <person name="Reid J."/>
            <person name="Worley K."/>
            <person name="Petrosino J."/>
            <person name="Highlander S."/>
            <person name="Gibbs R."/>
        </authorList>
    </citation>
    <scope>NUCLEOTIDE SEQUENCE [LARGE SCALE GENOMIC DNA]</scope>
    <source>
        <strain evidence="9 10">DSM 2778</strain>
    </source>
</reference>
<dbReference type="Proteomes" id="UP000004067">
    <property type="component" value="Unassembled WGS sequence"/>
</dbReference>
<dbReference type="SUPFAM" id="SSF82708">
    <property type="entry name" value="R3H domain"/>
    <property type="match status" value="1"/>
</dbReference>
<evidence type="ECO:0000256" key="7">
    <source>
        <dbReference type="SAM" id="MobiDB-lite"/>
    </source>
</evidence>
<dbReference type="InterPro" id="IPR038247">
    <property type="entry name" value="Jag_N_dom_sf"/>
</dbReference>
<evidence type="ECO:0000259" key="8">
    <source>
        <dbReference type="PROSITE" id="PS51061"/>
    </source>
</evidence>
<dbReference type="GO" id="GO:0071555">
    <property type="term" value="P:cell wall organization"/>
    <property type="evidence" value="ECO:0007669"/>
    <property type="project" value="UniProtKB-KW"/>
</dbReference>
<keyword evidence="4 6" id="KW-0143">Chaperone</keyword>
<proteinExistence type="inferred from homology"/>
<comment type="similarity">
    <text evidence="6">Belongs to the KhpB RNA-binding protein family.</text>
</comment>
<keyword evidence="2 6" id="KW-0694">RNA-binding</keyword>
<dbReference type="PROSITE" id="PS51061">
    <property type="entry name" value="R3H"/>
    <property type="match status" value="1"/>
</dbReference>
<keyword evidence="10" id="KW-1185">Reference proteome</keyword>
<dbReference type="InterPro" id="IPR001374">
    <property type="entry name" value="R3H_dom"/>
</dbReference>
<evidence type="ECO:0000256" key="1">
    <source>
        <dbReference type="ARBA" id="ARBA00022490"/>
    </source>
</evidence>
<dbReference type="InterPro" id="IPR039247">
    <property type="entry name" value="KhpB"/>
</dbReference>
<dbReference type="Pfam" id="PF13083">
    <property type="entry name" value="KH_KhpA-B"/>
    <property type="match status" value="1"/>
</dbReference>
<dbReference type="GO" id="GO:0005737">
    <property type="term" value="C:cytoplasm"/>
    <property type="evidence" value="ECO:0007669"/>
    <property type="project" value="UniProtKB-SubCell"/>
</dbReference>
<dbReference type="InterPro" id="IPR034079">
    <property type="entry name" value="R3H_KhpB"/>
</dbReference>
<dbReference type="SMART" id="SM01245">
    <property type="entry name" value="Jag_N"/>
    <property type="match status" value="1"/>
</dbReference>
<feature type="region of interest" description="Jag_N domain" evidence="6">
    <location>
        <begin position="6"/>
        <end position="56"/>
    </location>
</feature>
<dbReference type="AlphaFoldDB" id="F5RJS9"/>
<dbReference type="GO" id="GO:0008360">
    <property type="term" value="P:regulation of cell shape"/>
    <property type="evidence" value="ECO:0007669"/>
    <property type="project" value="UniProtKB-KW"/>
</dbReference>
<dbReference type="STRING" id="888060.HMPREF9081_0548"/>
<dbReference type="Pfam" id="PF14804">
    <property type="entry name" value="Jag_N"/>
    <property type="match status" value="1"/>
</dbReference>
<dbReference type="eggNOG" id="COG1847">
    <property type="taxonomic scope" value="Bacteria"/>
</dbReference>
<dbReference type="PANTHER" id="PTHR35800">
    <property type="entry name" value="PROTEIN JAG"/>
    <property type="match status" value="1"/>
</dbReference>
<dbReference type="SMART" id="SM00393">
    <property type="entry name" value="R3H"/>
    <property type="match status" value="1"/>
</dbReference>
<dbReference type="HOGENOM" id="CLU_042512_0_0_9"/>
<evidence type="ECO:0000256" key="6">
    <source>
        <dbReference type="HAMAP-Rule" id="MF_00867"/>
    </source>
</evidence>
<organism evidence="9 10">
    <name type="scientific">Centipeda periodontii DSM 2778</name>
    <dbReference type="NCBI Taxonomy" id="888060"/>
    <lineage>
        <taxon>Bacteria</taxon>
        <taxon>Bacillati</taxon>
        <taxon>Bacillota</taxon>
        <taxon>Negativicutes</taxon>
        <taxon>Selenomonadales</taxon>
        <taxon>Selenomonadaceae</taxon>
        <taxon>Centipeda</taxon>
    </lineage>
</organism>
<sequence length="381" mass="43303">MAEIIETTGNTVEEALGAALDKLGCGRAEVTYEVIQEPSGGFLGLWGKREARIRVTTRPVILPQRTEIQTPPPPTVLAPPPVPAASPTEEARTEDDGFGVRPKRFHTDLRSSARKNAAENAPRRTFGESRENVGRGSYEEARTPRENSRGGYGEPRRDYPARSYGESRAPRDYRARSGADEHRTYHTRSGIDERQDDFRPQRRERTDSLLIPLTDEMVAAAEKFLSEIFASMHLTVALRRTDTPSGTIFNMRGENLGILIGKHGSTLDALQYLTNLVVNRIPETGYGRIILDVEDYRARREETLTRLAGHLADKACRIGEEIHLEPMSRHERKIIHMALQDNRRVTTYSAGDNPRRYVVIVPKRRRYARDYEESSYDRYER</sequence>
<feature type="compositionally biased region" description="Basic and acidic residues" evidence="7">
    <location>
        <begin position="168"/>
        <end position="203"/>
    </location>
</feature>
<dbReference type="RefSeq" id="WP_006305403.1">
    <property type="nucleotide sequence ID" value="NZ_GL892076.1"/>
</dbReference>
<dbReference type="CDD" id="cd02414">
    <property type="entry name" value="KH-II_Jag"/>
    <property type="match status" value="1"/>
</dbReference>
<feature type="domain" description="R3H" evidence="8">
    <location>
        <begin position="298"/>
        <end position="364"/>
    </location>
</feature>
<dbReference type="PANTHER" id="PTHR35800:SF1">
    <property type="entry name" value="RNA-BINDING PROTEIN KHPB"/>
    <property type="match status" value="1"/>
</dbReference>
<dbReference type="InterPro" id="IPR015946">
    <property type="entry name" value="KH_dom-like_a/b"/>
</dbReference>
<evidence type="ECO:0000313" key="9">
    <source>
        <dbReference type="EMBL" id="EGK61467.1"/>
    </source>
</evidence>
<comment type="subunit">
    <text evidence="6">Forms a complex with KhpA.</text>
</comment>
<dbReference type="EMBL" id="AFHQ01000017">
    <property type="protein sequence ID" value="EGK61467.1"/>
    <property type="molecule type" value="Genomic_DNA"/>
</dbReference>
<comment type="domain">
    <text evidence="6">Has an N-terminal Jag-N domain and 2 RNA-binding domains (KH and R3H).</text>
</comment>
<dbReference type="Gene3D" id="3.30.1370.50">
    <property type="entry name" value="R3H-like domain"/>
    <property type="match status" value="1"/>
</dbReference>
<dbReference type="GO" id="GO:0009252">
    <property type="term" value="P:peptidoglycan biosynthetic process"/>
    <property type="evidence" value="ECO:0007669"/>
    <property type="project" value="UniProtKB-UniRule"/>
</dbReference>
<dbReference type="Gene3D" id="3.30.300.20">
    <property type="match status" value="1"/>
</dbReference>
<dbReference type="GO" id="GO:0003723">
    <property type="term" value="F:RNA binding"/>
    <property type="evidence" value="ECO:0007669"/>
    <property type="project" value="UniProtKB-UniRule"/>
</dbReference>
<evidence type="ECO:0000256" key="5">
    <source>
        <dbReference type="ARBA" id="ARBA00023316"/>
    </source>
</evidence>
<dbReference type="InterPro" id="IPR032782">
    <property type="entry name" value="KhpB_N"/>
</dbReference>
<evidence type="ECO:0000256" key="2">
    <source>
        <dbReference type="ARBA" id="ARBA00022884"/>
    </source>
</evidence>
<dbReference type="InterPro" id="IPR036867">
    <property type="entry name" value="R3H_dom_sf"/>
</dbReference>
<evidence type="ECO:0000256" key="4">
    <source>
        <dbReference type="ARBA" id="ARBA00023186"/>
    </source>
</evidence>
<keyword evidence="3 6" id="KW-0133">Cell shape</keyword>
<feature type="compositionally biased region" description="Pro residues" evidence="7">
    <location>
        <begin position="70"/>
        <end position="84"/>
    </location>
</feature>
<evidence type="ECO:0000313" key="10">
    <source>
        <dbReference type="Proteomes" id="UP000004067"/>
    </source>
</evidence>
<protein>
    <recommendedName>
        <fullName evidence="6">RNA-binding protein KhpB</fullName>
    </recommendedName>
    <alternativeName>
        <fullName evidence="6">RNA-binding protein EloR</fullName>
    </alternativeName>
</protein>
<name>F5RJS9_9FIRM</name>
<evidence type="ECO:0000256" key="3">
    <source>
        <dbReference type="ARBA" id="ARBA00022960"/>
    </source>
</evidence>
<dbReference type="OrthoDB" id="9794483at2"/>
<keyword evidence="1 6" id="KW-0963">Cytoplasm</keyword>
<dbReference type="InterPro" id="IPR038008">
    <property type="entry name" value="Jag_KH"/>
</dbReference>